<organism evidence="2 3">
    <name type="scientific">Nitrospira japonica</name>
    <dbReference type="NCBI Taxonomy" id="1325564"/>
    <lineage>
        <taxon>Bacteria</taxon>
        <taxon>Pseudomonadati</taxon>
        <taxon>Nitrospirota</taxon>
        <taxon>Nitrospiria</taxon>
        <taxon>Nitrospirales</taxon>
        <taxon>Nitrospiraceae</taxon>
        <taxon>Nitrospira</taxon>
    </lineage>
</organism>
<accession>A0A1W1I0Y7</accession>
<feature type="region of interest" description="Disordered" evidence="1">
    <location>
        <begin position="240"/>
        <end position="274"/>
    </location>
</feature>
<dbReference type="AlphaFoldDB" id="A0A1W1I0Y7"/>
<dbReference type="STRING" id="1325564.NSJP_0357"/>
<reference evidence="2 3" key="1">
    <citation type="submission" date="2017-03" db="EMBL/GenBank/DDBJ databases">
        <authorList>
            <person name="Afonso C.L."/>
            <person name="Miller P.J."/>
            <person name="Scott M.A."/>
            <person name="Spackman E."/>
            <person name="Goraichik I."/>
            <person name="Dimitrov K.M."/>
            <person name="Suarez D.L."/>
            <person name="Swayne D.E."/>
        </authorList>
    </citation>
    <scope>NUCLEOTIDE SEQUENCE [LARGE SCALE GENOMIC DNA]</scope>
    <source>
        <strain evidence="2">Genome sequencing of Nitrospira japonica strain NJ11</strain>
    </source>
</reference>
<evidence type="ECO:0008006" key="4">
    <source>
        <dbReference type="Google" id="ProtNLM"/>
    </source>
</evidence>
<keyword evidence="3" id="KW-1185">Reference proteome</keyword>
<dbReference type="KEGG" id="nja:NSJP_0357"/>
<dbReference type="Proteomes" id="UP000192042">
    <property type="component" value="Chromosome I"/>
</dbReference>
<evidence type="ECO:0000256" key="1">
    <source>
        <dbReference type="SAM" id="MobiDB-lite"/>
    </source>
</evidence>
<proteinExistence type="predicted"/>
<evidence type="ECO:0000313" key="2">
    <source>
        <dbReference type="EMBL" id="SLM46529.1"/>
    </source>
</evidence>
<dbReference type="RefSeq" id="WP_155969773.1">
    <property type="nucleotide sequence ID" value="NZ_LT828648.1"/>
</dbReference>
<protein>
    <recommendedName>
        <fullName evidence="4">IPT/TIG domain-containing protein</fullName>
    </recommendedName>
</protein>
<dbReference type="Gene3D" id="2.60.40.10">
    <property type="entry name" value="Immunoglobulins"/>
    <property type="match status" value="1"/>
</dbReference>
<sequence length="533" mass="57683">MDQQSLWGRVSYNGALLACLVAGLVGPACVFADEEKPDEVESRGMPKLERPGQPGMSMAPGAPAQQKFQLPTWPQKFEIEDRRQASLGFPVTQPGPLVVDVQWQGPPLEAVLRGPNAQPIVQRGQGQVRLAYQVTPQDVQAGVLWVVNLGLLPNTKGQATGQVSVQYPPANETQAEAAVRARVAQVQQQTQLNPAQLQTHMQALLQINKNEDARHYQEHLKEAALKADTFLKQKGFQAQVQSRAVPPPSDSARIAPKLPPGARAQRPEFTPPPPPHIDSLSVTNGQPGARVVVHGSGFTTTAGHVYMTGTTGLVQHDARVVMGPAGPTWTDTLIEVTVPELTGVTHFNASLVVAVEGDPGGPQFSNAAPFLFVPRQQSRVLTMVSPFDRRLASTQTYSQATGGAMTEASVIGNDIHHNRVAASIFAPGDIFFGKDGRDWFFENTALQNGWRVSCVEVIPYDLRSCQPTNTVYGIPFGTGAYVAQSDQTLKLQVRWWFDAFIPGMSYTYLFVIRGPENVPDGVLCHTVAACSAP</sequence>
<name>A0A1W1I0Y7_9BACT</name>
<gene>
    <name evidence="2" type="ORF">NSJP_0357</name>
</gene>
<dbReference type="EMBL" id="LT828648">
    <property type="protein sequence ID" value="SLM46529.1"/>
    <property type="molecule type" value="Genomic_DNA"/>
</dbReference>
<dbReference type="InterPro" id="IPR013783">
    <property type="entry name" value="Ig-like_fold"/>
</dbReference>
<evidence type="ECO:0000313" key="3">
    <source>
        <dbReference type="Proteomes" id="UP000192042"/>
    </source>
</evidence>